<dbReference type="EMBL" id="CP009302">
    <property type="protein sequence ID" value="AJC11382.1"/>
    <property type="molecule type" value="Genomic_DNA"/>
</dbReference>
<feature type="domain" description="Helicase ATP-binding" evidence="10">
    <location>
        <begin position="236"/>
        <end position="428"/>
    </location>
</feature>
<dbReference type="SUPFAM" id="SSF109604">
    <property type="entry name" value="HD-domain/PDEase-like"/>
    <property type="match status" value="1"/>
</dbReference>
<dbReference type="InterPro" id="IPR006474">
    <property type="entry name" value="Helicase_Cas3_CRISPR-ass_core"/>
</dbReference>
<reference evidence="13" key="1">
    <citation type="submission" date="2014-08" db="EMBL/GenBank/DDBJ databases">
        <title>Coriobacteriaceae sp. complete genome.</title>
        <authorList>
            <person name="Looft T."/>
            <person name="Bayles D.O."/>
            <person name="Stanton T.B."/>
        </authorList>
    </citation>
    <scope>NUCLEOTIDE SEQUENCE [LARGE SCALE GENOMIC DNA]</scope>
    <source>
        <strain evidence="13">68-1-3</strain>
    </source>
</reference>
<dbReference type="SMART" id="SM00487">
    <property type="entry name" value="DEXDc"/>
    <property type="match status" value="1"/>
</dbReference>
<gene>
    <name evidence="12" type="ORF">JI75_00355</name>
</gene>
<dbReference type="CDD" id="cd17930">
    <property type="entry name" value="DEXHc_cas3"/>
    <property type="match status" value="1"/>
</dbReference>
<dbReference type="InterPro" id="IPR011545">
    <property type="entry name" value="DEAD/DEAH_box_helicase_dom"/>
</dbReference>
<keyword evidence="3" id="KW-0540">Nuclease</keyword>
<dbReference type="PROSITE" id="PS51643">
    <property type="entry name" value="HD_CAS3"/>
    <property type="match status" value="1"/>
</dbReference>
<evidence type="ECO:0000256" key="9">
    <source>
        <dbReference type="ARBA" id="ARBA00023118"/>
    </source>
</evidence>
<dbReference type="AlphaFoldDB" id="A0A0A8B8C2"/>
<evidence type="ECO:0000256" key="6">
    <source>
        <dbReference type="ARBA" id="ARBA00022801"/>
    </source>
</evidence>
<dbReference type="HOGENOM" id="CLU_010123_0_0_11"/>
<keyword evidence="4" id="KW-0479">Metal-binding</keyword>
<evidence type="ECO:0000256" key="7">
    <source>
        <dbReference type="ARBA" id="ARBA00022806"/>
    </source>
</evidence>
<dbReference type="InterPro" id="IPR006674">
    <property type="entry name" value="HD_domain"/>
</dbReference>
<dbReference type="Gene3D" id="3.40.50.300">
    <property type="entry name" value="P-loop containing nucleotide triphosphate hydrolases"/>
    <property type="match status" value="2"/>
</dbReference>
<evidence type="ECO:0008006" key="14">
    <source>
        <dbReference type="Google" id="ProtNLM"/>
    </source>
</evidence>
<keyword evidence="7" id="KW-0347">Helicase</keyword>
<dbReference type="PANTHER" id="PTHR24031">
    <property type="entry name" value="RNA HELICASE"/>
    <property type="match status" value="1"/>
</dbReference>
<dbReference type="Pfam" id="PF01966">
    <property type="entry name" value="HD"/>
    <property type="match status" value="1"/>
</dbReference>
<dbReference type="InterPro" id="IPR006483">
    <property type="entry name" value="CRISPR-assoc_Cas3_HD"/>
</dbReference>
<evidence type="ECO:0000313" key="13">
    <source>
        <dbReference type="Proteomes" id="UP000031121"/>
    </source>
</evidence>
<dbReference type="RefSeq" id="WP_039687907.1">
    <property type="nucleotide sequence ID" value="NZ_CP009302.1"/>
</dbReference>
<dbReference type="CDD" id="cd09641">
    <property type="entry name" value="Cas3''_I"/>
    <property type="match status" value="1"/>
</dbReference>
<dbReference type="STRING" id="1531429.JI75_00355"/>
<dbReference type="Pfam" id="PF22590">
    <property type="entry name" value="Cas3-like_C_2"/>
    <property type="match status" value="1"/>
</dbReference>
<reference evidence="12 13" key="2">
    <citation type="journal article" date="2015" name="Genome Announc.">
        <title>Complete Genome Sequence of Coriobacteriaceae Strain 68-1-3, a Novel Mucus-Degrading Isolate from the Swine Intestinal Tract.</title>
        <authorList>
            <person name="Looft T."/>
            <person name="Bayles D.O."/>
            <person name="Alt D.P."/>
            <person name="Stanton T.B."/>
        </authorList>
    </citation>
    <scope>NUCLEOTIDE SEQUENCE [LARGE SCALE GENOMIC DNA]</scope>
    <source>
        <strain evidence="12 13">68-1-3</strain>
    </source>
</reference>
<evidence type="ECO:0000256" key="2">
    <source>
        <dbReference type="ARBA" id="ARBA00009046"/>
    </source>
</evidence>
<dbReference type="OrthoDB" id="9810236at2"/>
<sequence>MSSYVSHVSEDGSRREPIEVHLREVADMAAEFARPFEAEAWAYAAGIAHDIGKYSTEFQNRILHNGPKVDHSTAGAFELSKNPMAWPLSYCVAGHHGGLPDSGVREDDGVTLFGRLRKAEEGDIPSYSSFAESVEIPVVTGLPSVLSSHKQSAGQEKGARDLKFSAAFFTRMLFSCLVDADFLCTERFMKGAGRSELSAKSIPELCDMLENRLESFYPPKTDLNKIRCGILDDCLRAATGRAGVYSLTVPTGGGKTLAAMRFALQHSLRSNGETRRVIIAEPYTSIIEQNADVYRDIFGKENVLEHHMNFDFDEKEELDSCSDADLVSRLKLATENWDVPIVVTTNVQLFESLHSNKTSRCRKLHNIAGSVIVLDEAQMIPAPFLAPCVKVLAELVKYYHCSVVLCSATQPALERFFEEEGLSVSEIATSAKGLFDAMRRVTYRTIGAINDHDLAERLSECEQVLCIVNSRKQARSLYERMANEVDGNQDDRGIYHLSTLMYPDHRRRVIEKIRMRVKSSGGSCEACRVVSTSLVEAGVDLDFPVVYRALAGIDSIVQAGGRCNREGKRGLDDSKVYVFCPAEAYAIPPEVKQRASIAQGFLAEASEYVGLVKDGDAEFDFGLPETIRSFFDRLYFFKRANGSGGVNGLDREGILELLCRYTASKKGVFIQFAEVARKFQLIDQGSCPVIIPVPEIMDELRALKEGCISRIPLRKLTRFSVSVYDHDVKALLGAGAIEAVSEGVYVLADKKRYREDTGLDLEVQGGEGICW</sequence>
<evidence type="ECO:0000259" key="10">
    <source>
        <dbReference type="PROSITE" id="PS51192"/>
    </source>
</evidence>
<dbReference type="GO" id="GO:0004518">
    <property type="term" value="F:nuclease activity"/>
    <property type="evidence" value="ECO:0007669"/>
    <property type="project" value="UniProtKB-KW"/>
</dbReference>
<comment type="similarity">
    <text evidence="2">In the central section; belongs to the CRISPR-associated helicase Cas3 family.</text>
</comment>
<name>A0A0A8B8C2_9ACTN</name>
<dbReference type="NCBIfam" id="TIGR01596">
    <property type="entry name" value="cas3_HD"/>
    <property type="match status" value="1"/>
</dbReference>
<dbReference type="GO" id="GO:0016787">
    <property type="term" value="F:hydrolase activity"/>
    <property type="evidence" value="ECO:0007669"/>
    <property type="project" value="UniProtKB-KW"/>
</dbReference>
<evidence type="ECO:0000259" key="11">
    <source>
        <dbReference type="PROSITE" id="PS51643"/>
    </source>
</evidence>
<dbReference type="SUPFAM" id="SSF52540">
    <property type="entry name" value="P-loop containing nucleoside triphosphate hydrolases"/>
    <property type="match status" value="1"/>
</dbReference>
<dbReference type="NCBIfam" id="TIGR01587">
    <property type="entry name" value="cas3_core"/>
    <property type="match status" value="1"/>
</dbReference>
<dbReference type="GO" id="GO:0004386">
    <property type="term" value="F:helicase activity"/>
    <property type="evidence" value="ECO:0007669"/>
    <property type="project" value="UniProtKB-KW"/>
</dbReference>
<keyword evidence="5" id="KW-0547">Nucleotide-binding</keyword>
<dbReference type="GO" id="GO:0046872">
    <property type="term" value="F:metal ion binding"/>
    <property type="evidence" value="ECO:0007669"/>
    <property type="project" value="UniProtKB-KW"/>
</dbReference>
<evidence type="ECO:0000256" key="3">
    <source>
        <dbReference type="ARBA" id="ARBA00022722"/>
    </source>
</evidence>
<dbReference type="GO" id="GO:0003676">
    <property type="term" value="F:nucleic acid binding"/>
    <property type="evidence" value="ECO:0007669"/>
    <property type="project" value="InterPro"/>
</dbReference>
<protein>
    <recommendedName>
        <fullName evidence="14">CRISPR-associated helicase Cas3</fullName>
    </recommendedName>
</protein>
<keyword evidence="13" id="KW-1185">Reference proteome</keyword>
<dbReference type="PROSITE" id="PS51192">
    <property type="entry name" value="HELICASE_ATP_BIND_1"/>
    <property type="match status" value="1"/>
</dbReference>
<dbReference type="KEGG" id="cbac:JI75_00355"/>
<evidence type="ECO:0000256" key="1">
    <source>
        <dbReference type="ARBA" id="ARBA00006847"/>
    </source>
</evidence>
<evidence type="ECO:0000313" key="12">
    <source>
        <dbReference type="EMBL" id="AJC11382.1"/>
    </source>
</evidence>
<keyword evidence="6" id="KW-0378">Hydrolase</keyword>
<comment type="similarity">
    <text evidence="1">In the N-terminal section; belongs to the CRISPR-associated nuclease Cas3-HD family.</text>
</comment>
<dbReference type="InterPro" id="IPR054712">
    <property type="entry name" value="Cas3-like_dom"/>
</dbReference>
<dbReference type="Proteomes" id="UP000031121">
    <property type="component" value="Chromosome"/>
</dbReference>
<organism evidence="12 13">
    <name type="scientific">Berryella intestinalis</name>
    <dbReference type="NCBI Taxonomy" id="1531429"/>
    <lineage>
        <taxon>Bacteria</taxon>
        <taxon>Bacillati</taxon>
        <taxon>Actinomycetota</taxon>
        <taxon>Coriobacteriia</taxon>
        <taxon>Eggerthellales</taxon>
        <taxon>Eggerthellaceae</taxon>
        <taxon>Berryella</taxon>
    </lineage>
</organism>
<dbReference type="InterPro" id="IPR027417">
    <property type="entry name" value="P-loop_NTPase"/>
</dbReference>
<accession>A0A0A8B8C2</accession>
<proteinExistence type="inferred from homology"/>
<keyword evidence="8" id="KW-0067">ATP-binding</keyword>
<evidence type="ECO:0000256" key="5">
    <source>
        <dbReference type="ARBA" id="ARBA00022741"/>
    </source>
</evidence>
<feature type="domain" description="HD Cas3-type" evidence="11">
    <location>
        <begin position="11"/>
        <end position="183"/>
    </location>
</feature>
<dbReference type="Pfam" id="PF00270">
    <property type="entry name" value="DEAD"/>
    <property type="match status" value="1"/>
</dbReference>
<dbReference type="GO" id="GO:0005524">
    <property type="term" value="F:ATP binding"/>
    <property type="evidence" value="ECO:0007669"/>
    <property type="project" value="UniProtKB-KW"/>
</dbReference>
<dbReference type="Gene3D" id="1.10.3210.30">
    <property type="match status" value="1"/>
</dbReference>
<keyword evidence="9" id="KW-0051">Antiviral defense</keyword>
<dbReference type="GO" id="GO:0051607">
    <property type="term" value="P:defense response to virus"/>
    <property type="evidence" value="ECO:0007669"/>
    <property type="project" value="UniProtKB-KW"/>
</dbReference>
<evidence type="ECO:0000256" key="4">
    <source>
        <dbReference type="ARBA" id="ARBA00022723"/>
    </source>
</evidence>
<evidence type="ECO:0000256" key="8">
    <source>
        <dbReference type="ARBA" id="ARBA00022840"/>
    </source>
</evidence>
<dbReference type="InterPro" id="IPR014001">
    <property type="entry name" value="Helicase_ATP-bd"/>
</dbReference>
<dbReference type="InterPro" id="IPR038257">
    <property type="entry name" value="CRISPR-assoc_Cas3_HD_sf"/>
</dbReference>